<feature type="signal peptide" evidence="1">
    <location>
        <begin position="1"/>
        <end position="21"/>
    </location>
</feature>
<dbReference type="InterPro" id="IPR050229">
    <property type="entry name" value="GlpE_sulfurtransferase"/>
</dbReference>
<dbReference type="PANTHER" id="PTHR43031:SF1">
    <property type="entry name" value="PYRIDINE NUCLEOTIDE-DISULPHIDE OXIDOREDUCTASE"/>
    <property type="match status" value="1"/>
</dbReference>
<dbReference type="CDD" id="cd02947">
    <property type="entry name" value="TRX_family"/>
    <property type="match status" value="1"/>
</dbReference>
<keyword evidence="1" id="KW-0732">Signal</keyword>
<dbReference type="Gene3D" id="3.40.30.10">
    <property type="entry name" value="Glutaredoxin"/>
    <property type="match status" value="1"/>
</dbReference>
<dbReference type="PROSITE" id="PS50206">
    <property type="entry name" value="RHODANESE_3"/>
    <property type="match status" value="1"/>
</dbReference>
<feature type="chain" id="PRO_5045302561" evidence="1">
    <location>
        <begin position="22"/>
        <end position="229"/>
    </location>
</feature>
<proteinExistence type="predicted"/>
<evidence type="ECO:0000313" key="4">
    <source>
        <dbReference type="EMBL" id="NCI51252.1"/>
    </source>
</evidence>
<dbReference type="Pfam" id="PF00085">
    <property type="entry name" value="Thioredoxin"/>
    <property type="match status" value="1"/>
</dbReference>
<protein>
    <submittedName>
        <fullName evidence="4">Thioredoxin fold domain-containing protein</fullName>
    </submittedName>
</protein>
<dbReference type="SMART" id="SM00450">
    <property type="entry name" value="RHOD"/>
    <property type="match status" value="1"/>
</dbReference>
<dbReference type="InterPro" id="IPR036873">
    <property type="entry name" value="Rhodanese-like_dom_sf"/>
</dbReference>
<dbReference type="InterPro" id="IPR036249">
    <property type="entry name" value="Thioredoxin-like_sf"/>
</dbReference>
<keyword evidence="5" id="KW-1185">Reference proteome</keyword>
<sequence>MKKNLACFVFLLLLGTTALHAQENIPASDFEKKINNEKPQLLDVRTANEFKSGHLKNALQADWLKKDEFADRIKYLDKTKPVLVYCASGVRSDAAAKWMRDNGFTSVQNLKGGINAWKMEGKPIDAPAASVQLTLEKFHEITAAPGVTLVDFGAEWCPPCRQMQPVLKKLQAELAGKFKLAQINADNATDVMKDQKIELIPTFIIYRNGKEVWRKQGVVEADELKRKLL</sequence>
<dbReference type="RefSeq" id="WP_161819540.1">
    <property type="nucleotide sequence ID" value="NZ_JAACJS010000015.1"/>
</dbReference>
<gene>
    <name evidence="4" type="ORF">GWC95_15065</name>
</gene>
<reference evidence="4 5" key="1">
    <citation type="submission" date="2020-01" db="EMBL/GenBank/DDBJ databases">
        <title>Genome analysis.</title>
        <authorList>
            <person name="Wu S."/>
            <person name="Wang G."/>
        </authorList>
    </citation>
    <scope>NUCLEOTIDE SEQUENCE [LARGE SCALE GENOMIC DNA]</scope>
    <source>
        <strain evidence="4 5">SYL130</strain>
    </source>
</reference>
<name>A0ABW9ZZY2_9BACT</name>
<evidence type="ECO:0000313" key="5">
    <source>
        <dbReference type="Proteomes" id="UP000753802"/>
    </source>
</evidence>
<dbReference type="InterPro" id="IPR013766">
    <property type="entry name" value="Thioredoxin_domain"/>
</dbReference>
<dbReference type="EMBL" id="JAACJS010000015">
    <property type="protein sequence ID" value="NCI51252.1"/>
    <property type="molecule type" value="Genomic_DNA"/>
</dbReference>
<dbReference type="SUPFAM" id="SSF52821">
    <property type="entry name" value="Rhodanese/Cell cycle control phosphatase"/>
    <property type="match status" value="1"/>
</dbReference>
<organism evidence="4 5">
    <name type="scientific">Sediminibacterium roseum</name>
    <dbReference type="NCBI Taxonomy" id="1978412"/>
    <lineage>
        <taxon>Bacteria</taxon>
        <taxon>Pseudomonadati</taxon>
        <taxon>Bacteroidota</taxon>
        <taxon>Chitinophagia</taxon>
        <taxon>Chitinophagales</taxon>
        <taxon>Chitinophagaceae</taxon>
        <taxon>Sediminibacterium</taxon>
    </lineage>
</organism>
<dbReference type="Proteomes" id="UP000753802">
    <property type="component" value="Unassembled WGS sequence"/>
</dbReference>
<evidence type="ECO:0000259" key="2">
    <source>
        <dbReference type="PROSITE" id="PS50206"/>
    </source>
</evidence>
<evidence type="ECO:0000256" key="1">
    <source>
        <dbReference type="SAM" id="SignalP"/>
    </source>
</evidence>
<dbReference type="InterPro" id="IPR001763">
    <property type="entry name" value="Rhodanese-like_dom"/>
</dbReference>
<feature type="domain" description="Thioredoxin" evidence="3">
    <location>
        <begin position="110"/>
        <end position="229"/>
    </location>
</feature>
<dbReference type="CDD" id="cd00158">
    <property type="entry name" value="RHOD"/>
    <property type="match status" value="1"/>
</dbReference>
<dbReference type="SUPFAM" id="SSF52833">
    <property type="entry name" value="Thioredoxin-like"/>
    <property type="match status" value="1"/>
</dbReference>
<evidence type="ECO:0000259" key="3">
    <source>
        <dbReference type="PROSITE" id="PS51352"/>
    </source>
</evidence>
<dbReference type="PROSITE" id="PS51352">
    <property type="entry name" value="THIOREDOXIN_2"/>
    <property type="match status" value="1"/>
</dbReference>
<dbReference type="Gene3D" id="3.40.250.10">
    <property type="entry name" value="Rhodanese-like domain"/>
    <property type="match status" value="1"/>
</dbReference>
<feature type="domain" description="Rhodanese" evidence="2">
    <location>
        <begin position="35"/>
        <end position="126"/>
    </location>
</feature>
<dbReference type="Pfam" id="PF00581">
    <property type="entry name" value="Rhodanese"/>
    <property type="match status" value="1"/>
</dbReference>
<accession>A0ABW9ZZY2</accession>
<comment type="caution">
    <text evidence="4">The sequence shown here is derived from an EMBL/GenBank/DDBJ whole genome shotgun (WGS) entry which is preliminary data.</text>
</comment>
<dbReference type="PANTHER" id="PTHR43031">
    <property type="entry name" value="FAD-DEPENDENT OXIDOREDUCTASE"/>
    <property type="match status" value="1"/>
</dbReference>